<evidence type="ECO:0000313" key="8">
    <source>
        <dbReference type="Proteomes" id="UP000031971"/>
    </source>
</evidence>
<dbReference type="GO" id="GO:0016020">
    <property type="term" value="C:membrane"/>
    <property type="evidence" value="ECO:0007669"/>
    <property type="project" value="InterPro"/>
</dbReference>
<reference evidence="7 8" key="1">
    <citation type="submission" date="2015-01" db="EMBL/GenBank/DDBJ databases">
        <title>Genome Sequence of Magnetospirillum magnetotacticum Strain MS-1.</title>
        <authorList>
            <person name="Marinov G.K."/>
            <person name="Smalley M.D."/>
            <person name="DeSalvo G."/>
        </authorList>
    </citation>
    <scope>NUCLEOTIDE SEQUENCE [LARGE SCALE GENOMIC DNA]</scope>
    <source>
        <strain evidence="7 8">MS-1</strain>
    </source>
</reference>
<comment type="caution">
    <text evidence="7">The sequence shown here is derived from an EMBL/GenBank/DDBJ whole genome shotgun (WGS) entry which is preliminary data.</text>
</comment>
<dbReference type="PROSITE" id="PS51007">
    <property type="entry name" value="CYTC"/>
    <property type="match status" value="1"/>
</dbReference>
<dbReference type="GO" id="GO:0022904">
    <property type="term" value="P:respiratory electron transport chain"/>
    <property type="evidence" value="ECO:0007669"/>
    <property type="project" value="InterPro"/>
</dbReference>
<evidence type="ECO:0000259" key="6">
    <source>
        <dbReference type="PROSITE" id="PS51007"/>
    </source>
</evidence>
<gene>
    <name evidence="7" type="ORF">CCC_00704</name>
</gene>
<dbReference type="Pfam" id="PF09086">
    <property type="entry name" value="DUF1924"/>
    <property type="match status" value="1"/>
</dbReference>
<evidence type="ECO:0000256" key="3">
    <source>
        <dbReference type="ARBA" id="ARBA00023004"/>
    </source>
</evidence>
<dbReference type="OrthoDB" id="5295318at2"/>
<dbReference type="SUPFAM" id="SSF46626">
    <property type="entry name" value="Cytochrome c"/>
    <property type="match status" value="1"/>
</dbReference>
<dbReference type="STRING" id="272627.CCC_00704"/>
<dbReference type="AlphaFoldDB" id="A0A0C2YRA3"/>
<dbReference type="GO" id="GO:0046872">
    <property type="term" value="F:metal ion binding"/>
    <property type="evidence" value="ECO:0007669"/>
    <property type="project" value="UniProtKB-KW"/>
</dbReference>
<dbReference type="SUPFAM" id="SSF81342">
    <property type="entry name" value="Transmembrane di-heme cytochromes"/>
    <property type="match status" value="1"/>
</dbReference>
<protein>
    <submittedName>
        <fullName evidence="7">Cytochrome B561 bacterial</fullName>
    </submittedName>
</protein>
<keyword evidence="5" id="KW-1133">Transmembrane helix</keyword>
<feature type="transmembrane region" description="Helical" evidence="5">
    <location>
        <begin position="80"/>
        <end position="102"/>
    </location>
</feature>
<evidence type="ECO:0000256" key="4">
    <source>
        <dbReference type="PROSITE-ProRule" id="PRU00433"/>
    </source>
</evidence>
<dbReference type="GO" id="GO:0020037">
    <property type="term" value="F:heme binding"/>
    <property type="evidence" value="ECO:0007669"/>
    <property type="project" value="InterPro"/>
</dbReference>
<keyword evidence="5" id="KW-0472">Membrane</keyword>
<dbReference type="InterPro" id="IPR016174">
    <property type="entry name" value="Di-haem_cyt_TM"/>
</dbReference>
<feature type="transmembrane region" description="Helical" evidence="5">
    <location>
        <begin position="38"/>
        <end position="59"/>
    </location>
</feature>
<keyword evidence="1 4" id="KW-0349">Heme</keyword>
<keyword evidence="5" id="KW-0812">Transmembrane</keyword>
<dbReference type="RefSeq" id="WP_009869578.1">
    <property type="nucleotide sequence ID" value="NZ_JXSL01000030.1"/>
</dbReference>
<feature type="transmembrane region" description="Helical" evidence="5">
    <location>
        <begin position="146"/>
        <end position="164"/>
    </location>
</feature>
<dbReference type="GO" id="GO:0009055">
    <property type="term" value="F:electron transfer activity"/>
    <property type="evidence" value="ECO:0007669"/>
    <property type="project" value="InterPro"/>
</dbReference>
<keyword evidence="8" id="KW-1185">Reference proteome</keyword>
<proteinExistence type="predicted"/>
<feature type="transmembrane region" description="Helical" evidence="5">
    <location>
        <begin position="114"/>
        <end position="134"/>
    </location>
</feature>
<dbReference type="InterPro" id="IPR009056">
    <property type="entry name" value="Cyt_c-like_dom"/>
</dbReference>
<keyword evidence="2 4" id="KW-0479">Metal-binding</keyword>
<accession>A0A0C2YRA3</accession>
<dbReference type="EMBL" id="JXSL01000030">
    <property type="protein sequence ID" value="KIL97643.1"/>
    <property type="molecule type" value="Genomic_DNA"/>
</dbReference>
<feature type="domain" description="Cytochrome c" evidence="6">
    <location>
        <begin position="186"/>
        <end position="278"/>
    </location>
</feature>
<dbReference type="Proteomes" id="UP000031971">
    <property type="component" value="Unassembled WGS sequence"/>
</dbReference>
<sequence length="278" mass="29813">MNARWEFRLLRLWHAALAGGFLVAYVTADEDTYAMHVFAGYWVVGAILLRLALAMIGSATGPLAIHKPRLAWAKPGRNPLFAWMAAVLLVGMVVAGVTGIAADALPALEDLHEGLAEASLWLVLAHAAIIAWIFQGRRVRELLKGSAAALLVIILLAVPAAFAADAARDVIKAGYARQAGPGFSGFSAERGRALFESKNTASPDYASCTTCHTSDPTRYGQHAKTGRSIQPVAVSANPKRFTDAAKVEERFDRDCQTVLGRACSATEKGDYIAYMESK</sequence>
<evidence type="ECO:0000256" key="1">
    <source>
        <dbReference type="ARBA" id="ARBA00022617"/>
    </source>
</evidence>
<organism evidence="7 8">
    <name type="scientific">Paramagnetospirillum magnetotacticum MS-1</name>
    <dbReference type="NCBI Taxonomy" id="272627"/>
    <lineage>
        <taxon>Bacteria</taxon>
        <taxon>Pseudomonadati</taxon>
        <taxon>Pseudomonadota</taxon>
        <taxon>Alphaproteobacteria</taxon>
        <taxon>Rhodospirillales</taxon>
        <taxon>Magnetospirillaceae</taxon>
        <taxon>Paramagnetospirillum</taxon>
    </lineage>
</organism>
<dbReference type="Gene3D" id="1.10.760.10">
    <property type="entry name" value="Cytochrome c-like domain"/>
    <property type="match status" value="1"/>
</dbReference>
<dbReference type="InterPro" id="IPR015170">
    <property type="entry name" value="DUF1924_SHP"/>
</dbReference>
<keyword evidence="3 4" id="KW-0408">Iron</keyword>
<dbReference type="InterPro" id="IPR036909">
    <property type="entry name" value="Cyt_c-like_dom_sf"/>
</dbReference>
<name>A0A0C2YRA3_PARME</name>
<evidence type="ECO:0000256" key="5">
    <source>
        <dbReference type="SAM" id="Phobius"/>
    </source>
</evidence>
<evidence type="ECO:0000256" key="2">
    <source>
        <dbReference type="ARBA" id="ARBA00022723"/>
    </source>
</evidence>
<evidence type="ECO:0000313" key="7">
    <source>
        <dbReference type="EMBL" id="KIL97643.1"/>
    </source>
</evidence>